<comment type="similarity">
    <text evidence="2">Belongs to the alkaline ceramidase family.</text>
</comment>
<feature type="binding site" evidence="8">
    <location>
        <position position="292"/>
    </location>
    <ligand>
        <name>Ca(2+)</name>
        <dbReference type="ChEBI" id="CHEBI:29108"/>
    </ligand>
</feature>
<evidence type="ECO:0000256" key="9">
    <source>
        <dbReference type="PIRSR" id="PIRSR608901-2"/>
    </source>
</evidence>
<feature type="transmembrane region" description="Helical" evidence="10">
    <location>
        <begin position="60"/>
        <end position="85"/>
    </location>
</feature>
<feature type="binding site" evidence="9">
    <location>
        <position position="351"/>
    </location>
    <ligand>
        <name>Zn(2+)</name>
        <dbReference type="ChEBI" id="CHEBI:29105"/>
        <note>catalytic</note>
    </ligand>
</feature>
<feature type="transmembrane region" description="Helical" evidence="10">
    <location>
        <begin position="416"/>
        <end position="439"/>
    </location>
</feature>
<sequence>MNISENSSIESSSTYETPHSRSIKYYIFVTMAPPALLLNSLLIFYLVADRTLRGTLHYHAVLALLIVTFLTNSIEVPRIIHYLHLGIVLPQTDLNCLIWQCCDYLLFSSVNVLMCWTSIERYLFIFHRNLFTTARGRLLYHYIPFVIIIVYLVLFYIGVIFIYPCDAQFDFSQPLCGFPCYTTQAVISFYDLFAHSFCPMCVDVSLNVVLIIRVLYRKRVGLLQQQQHHHAKEWQKNFLRILFSTTLWQIMADARTVVTSHQNPSDVKHFEHKLDTNIGYWSPSTSSIDWCERNYVVTQYIAEFWNCISSFSMCILGAILFVRGLYNKLETRFLLSSLGFAFVGLGSAYFHGTLTHLGQMFDELPMVYSMIVWWFILFRMNDSKTIKSIIFAIDLSVLFGVFYGLLWTYVHSLQTFVLVFQAHMSLMVIGAIMKLIYLYRQPYHHIYQLKYIIIVYIVLLISAFVSWTVDQQLCETFNNKSPFNPQLHAWWHVLGAFHCHLGIVCSEAMRLLTIKYKQHKSRNPKQPFKPENNIQFVLYLGLPYVDYSKETQTPERKIQ</sequence>
<comment type="caution">
    <text evidence="11">The sequence shown here is derived from an EMBL/GenBank/DDBJ whole genome shotgun (WGS) entry which is preliminary data.</text>
</comment>
<keyword evidence="9" id="KW-0862">Zinc</keyword>
<dbReference type="AlphaFoldDB" id="A0A815DAV8"/>
<proteinExistence type="inferred from homology"/>
<keyword evidence="5" id="KW-0378">Hydrolase</keyword>
<keyword evidence="7 10" id="KW-0472">Membrane</keyword>
<feature type="binding site" evidence="9">
    <location>
        <position position="492"/>
    </location>
    <ligand>
        <name>Zn(2+)</name>
        <dbReference type="ChEBI" id="CHEBI:29105"/>
        <note>catalytic</note>
    </ligand>
</feature>
<accession>A0A815DAV8</accession>
<feature type="binding site" evidence="8">
    <location>
        <position position="290"/>
    </location>
    <ligand>
        <name>Ca(2+)</name>
        <dbReference type="ChEBI" id="CHEBI:29108"/>
    </ligand>
</feature>
<dbReference type="InterPro" id="IPR008901">
    <property type="entry name" value="ACER"/>
</dbReference>
<dbReference type="EMBL" id="CAJNOR010002415">
    <property type="protein sequence ID" value="CAF1291155.1"/>
    <property type="molecule type" value="Genomic_DNA"/>
</dbReference>
<organism evidence="11 12">
    <name type="scientific">Adineta ricciae</name>
    <name type="common">Rotifer</name>
    <dbReference type="NCBI Taxonomy" id="249248"/>
    <lineage>
        <taxon>Eukaryota</taxon>
        <taxon>Metazoa</taxon>
        <taxon>Spiralia</taxon>
        <taxon>Gnathifera</taxon>
        <taxon>Rotifera</taxon>
        <taxon>Eurotatoria</taxon>
        <taxon>Bdelloidea</taxon>
        <taxon>Adinetida</taxon>
        <taxon>Adinetidae</taxon>
        <taxon>Adineta</taxon>
    </lineage>
</organism>
<dbReference type="Gene3D" id="1.20.1070.10">
    <property type="entry name" value="Rhodopsin 7-helix transmembrane proteins"/>
    <property type="match status" value="1"/>
</dbReference>
<evidence type="ECO:0000313" key="11">
    <source>
        <dbReference type="EMBL" id="CAF1291155.1"/>
    </source>
</evidence>
<dbReference type="GO" id="GO:0046513">
    <property type="term" value="P:ceramide biosynthetic process"/>
    <property type="evidence" value="ECO:0007669"/>
    <property type="project" value="TreeGrafter"/>
</dbReference>
<feature type="transmembrane region" description="Helical" evidence="10">
    <location>
        <begin position="489"/>
        <end position="512"/>
    </location>
</feature>
<evidence type="ECO:0000256" key="1">
    <source>
        <dbReference type="ARBA" id="ARBA00004141"/>
    </source>
</evidence>
<dbReference type="Proteomes" id="UP000663828">
    <property type="component" value="Unassembled WGS sequence"/>
</dbReference>
<feature type="binding site" evidence="9">
    <location>
        <position position="488"/>
    </location>
    <ligand>
        <name>Zn(2+)</name>
        <dbReference type="ChEBI" id="CHEBI:29105"/>
        <note>catalytic</note>
    </ligand>
</feature>
<feature type="transmembrane region" description="Helical" evidence="10">
    <location>
        <begin position="237"/>
        <end position="258"/>
    </location>
</feature>
<dbReference type="CDD" id="cd00637">
    <property type="entry name" value="7tm_classA_rhodopsin-like"/>
    <property type="match status" value="1"/>
</dbReference>
<evidence type="ECO:0000256" key="10">
    <source>
        <dbReference type="SAM" id="Phobius"/>
    </source>
</evidence>
<dbReference type="PANTHER" id="PTHR46187:SF3">
    <property type="entry name" value="ALKALINE CERAMIDASE 3"/>
    <property type="match status" value="1"/>
</dbReference>
<feature type="transmembrane region" description="Helical" evidence="10">
    <location>
        <begin position="389"/>
        <end position="410"/>
    </location>
</feature>
<feature type="transmembrane region" description="Helical" evidence="10">
    <location>
        <begin position="357"/>
        <end position="377"/>
    </location>
</feature>
<evidence type="ECO:0000256" key="8">
    <source>
        <dbReference type="PIRSR" id="PIRSR608901-1"/>
    </source>
</evidence>
<keyword evidence="4 10" id="KW-0812">Transmembrane</keyword>
<evidence type="ECO:0000256" key="7">
    <source>
        <dbReference type="ARBA" id="ARBA00023136"/>
    </source>
</evidence>
<feature type="binding site" evidence="8">
    <location>
        <position position="303"/>
    </location>
    <ligand>
        <name>Ca(2+)</name>
        <dbReference type="ChEBI" id="CHEBI:29108"/>
    </ligand>
</feature>
<evidence type="ECO:0000256" key="2">
    <source>
        <dbReference type="ARBA" id="ARBA00009780"/>
    </source>
</evidence>
<evidence type="ECO:0000256" key="4">
    <source>
        <dbReference type="ARBA" id="ARBA00022692"/>
    </source>
</evidence>
<feature type="transmembrane region" description="Helical" evidence="10">
    <location>
        <begin position="192"/>
        <end position="216"/>
    </location>
</feature>
<feature type="binding site" evidence="8">
    <location>
        <position position="294"/>
    </location>
    <ligand>
        <name>Ca(2+)</name>
        <dbReference type="ChEBI" id="CHEBI:29108"/>
    </ligand>
</feature>
<protein>
    <recommendedName>
        <fullName evidence="3">ceramidase</fullName>
        <ecNumber evidence="3">3.5.1.23</ecNumber>
    </recommendedName>
</protein>
<evidence type="ECO:0000256" key="6">
    <source>
        <dbReference type="ARBA" id="ARBA00022989"/>
    </source>
</evidence>
<feature type="binding site" evidence="8">
    <location>
        <position position="289"/>
    </location>
    <ligand>
        <name>Ca(2+)</name>
        <dbReference type="ChEBI" id="CHEBI:29108"/>
    </ligand>
</feature>
<dbReference type="EC" id="3.5.1.23" evidence="3"/>
<comment type="cofactor">
    <cofactor evidence="9">
        <name>Zn(2+)</name>
        <dbReference type="ChEBI" id="CHEBI:29105"/>
    </cofactor>
</comment>
<dbReference type="GO" id="GO:0005789">
    <property type="term" value="C:endoplasmic reticulum membrane"/>
    <property type="evidence" value="ECO:0007669"/>
    <property type="project" value="TreeGrafter"/>
</dbReference>
<keyword evidence="8" id="KW-0479">Metal-binding</keyword>
<feature type="transmembrane region" description="Helical" evidence="10">
    <location>
        <begin position="139"/>
        <end position="163"/>
    </location>
</feature>
<evidence type="ECO:0000313" key="12">
    <source>
        <dbReference type="Proteomes" id="UP000663828"/>
    </source>
</evidence>
<gene>
    <name evidence="11" type="ORF">XAT740_LOCUS28348</name>
</gene>
<dbReference type="PANTHER" id="PTHR46187">
    <property type="entry name" value="ALKALINE CERAMIDASE 3"/>
    <property type="match status" value="1"/>
</dbReference>
<feature type="transmembrane region" description="Helical" evidence="10">
    <location>
        <begin position="308"/>
        <end position="326"/>
    </location>
</feature>
<name>A0A815DAV8_ADIRI</name>
<feature type="transmembrane region" description="Helical" evidence="10">
    <location>
        <begin position="25"/>
        <end position="48"/>
    </location>
</feature>
<dbReference type="GO" id="GO:0046514">
    <property type="term" value="P:ceramide catabolic process"/>
    <property type="evidence" value="ECO:0007669"/>
    <property type="project" value="TreeGrafter"/>
</dbReference>
<evidence type="ECO:0000256" key="3">
    <source>
        <dbReference type="ARBA" id="ARBA00011891"/>
    </source>
</evidence>
<dbReference type="Pfam" id="PF05875">
    <property type="entry name" value="Ceramidase"/>
    <property type="match status" value="1"/>
</dbReference>
<feature type="transmembrane region" description="Helical" evidence="10">
    <location>
        <begin position="451"/>
        <end position="469"/>
    </location>
</feature>
<feature type="transmembrane region" description="Helical" evidence="10">
    <location>
        <begin position="97"/>
        <end position="119"/>
    </location>
</feature>
<feature type="transmembrane region" description="Helical" evidence="10">
    <location>
        <begin position="333"/>
        <end position="351"/>
    </location>
</feature>
<comment type="subcellular location">
    <subcellularLocation>
        <location evidence="1">Membrane</location>
        <topology evidence="1">Multi-pass membrane protein</topology>
    </subcellularLocation>
</comment>
<dbReference type="GO" id="GO:0046872">
    <property type="term" value="F:metal ion binding"/>
    <property type="evidence" value="ECO:0007669"/>
    <property type="project" value="UniProtKB-KW"/>
</dbReference>
<reference evidence="11" key="1">
    <citation type="submission" date="2021-02" db="EMBL/GenBank/DDBJ databases">
        <authorList>
            <person name="Nowell W R."/>
        </authorList>
    </citation>
    <scope>NUCLEOTIDE SEQUENCE</scope>
</reference>
<keyword evidence="8" id="KW-0106">Calcium</keyword>
<keyword evidence="6 10" id="KW-1133">Transmembrane helix</keyword>
<keyword evidence="12" id="KW-1185">Reference proteome</keyword>
<dbReference type="SUPFAM" id="SSF81321">
    <property type="entry name" value="Family A G protein-coupled receptor-like"/>
    <property type="match status" value="1"/>
</dbReference>
<dbReference type="GO" id="GO:0017040">
    <property type="term" value="F:N-acylsphingosine amidohydrolase activity"/>
    <property type="evidence" value="ECO:0007669"/>
    <property type="project" value="UniProtKB-EC"/>
</dbReference>
<evidence type="ECO:0000256" key="5">
    <source>
        <dbReference type="ARBA" id="ARBA00022801"/>
    </source>
</evidence>